<keyword evidence="1" id="KW-0479">Metal-binding</keyword>
<dbReference type="GO" id="GO:0046872">
    <property type="term" value="F:metal ion binding"/>
    <property type="evidence" value="ECO:0007669"/>
    <property type="project" value="UniProtKB-KW"/>
</dbReference>
<evidence type="ECO:0000256" key="2">
    <source>
        <dbReference type="ARBA" id="ARBA00022833"/>
    </source>
</evidence>
<name>A0A2T2NHU7_CORCC</name>
<evidence type="ECO:0000313" key="7">
    <source>
        <dbReference type="EMBL" id="PSN65004.1"/>
    </source>
</evidence>
<keyword evidence="5" id="KW-0804">Transcription</keyword>
<keyword evidence="8" id="KW-1185">Reference proteome</keyword>
<protein>
    <submittedName>
        <fullName evidence="7">Uncharacterized protein</fullName>
    </submittedName>
</protein>
<dbReference type="InterPro" id="IPR052360">
    <property type="entry name" value="Transcr_Regulatory_Proteins"/>
</dbReference>
<feature type="non-terminal residue" evidence="7">
    <location>
        <position position="1"/>
    </location>
</feature>
<evidence type="ECO:0000256" key="1">
    <source>
        <dbReference type="ARBA" id="ARBA00022723"/>
    </source>
</evidence>
<evidence type="ECO:0000256" key="3">
    <source>
        <dbReference type="ARBA" id="ARBA00023015"/>
    </source>
</evidence>
<organism evidence="7 8">
    <name type="scientific">Corynespora cassiicola Philippines</name>
    <dbReference type="NCBI Taxonomy" id="1448308"/>
    <lineage>
        <taxon>Eukaryota</taxon>
        <taxon>Fungi</taxon>
        <taxon>Dikarya</taxon>
        <taxon>Ascomycota</taxon>
        <taxon>Pezizomycotina</taxon>
        <taxon>Dothideomycetes</taxon>
        <taxon>Pleosporomycetidae</taxon>
        <taxon>Pleosporales</taxon>
        <taxon>Corynesporascaceae</taxon>
        <taxon>Corynespora</taxon>
    </lineage>
</organism>
<evidence type="ECO:0000256" key="6">
    <source>
        <dbReference type="ARBA" id="ARBA00023242"/>
    </source>
</evidence>
<evidence type="ECO:0000256" key="5">
    <source>
        <dbReference type="ARBA" id="ARBA00023163"/>
    </source>
</evidence>
<evidence type="ECO:0000256" key="4">
    <source>
        <dbReference type="ARBA" id="ARBA00023125"/>
    </source>
</evidence>
<reference evidence="7 8" key="1">
    <citation type="journal article" date="2018" name="Front. Microbiol.">
        <title>Genome-Wide Analysis of Corynespora cassiicola Leaf Fall Disease Putative Effectors.</title>
        <authorList>
            <person name="Lopez D."/>
            <person name="Ribeiro S."/>
            <person name="Label P."/>
            <person name="Fumanal B."/>
            <person name="Venisse J.S."/>
            <person name="Kohler A."/>
            <person name="de Oliveira R.R."/>
            <person name="Labutti K."/>
            <person name="Lipzen A."/>
            <person name="Lail K."/>
            <person name="Bauer D."/>
            <person name="Ohm R.A."/>
            <person name="Barry K.W."/>
            <person name="Spatafora J."/>
            <person name="Grigoriev I.V."/>
            <person name="Martin F.M."/>
            <person name="Pujade-Renaud V."/>
        </authorList>
    </citation>
    <scope>NUCLEOTIDE SEQUENCE [LARGE SCALE GENOMIC DNA]</scope>
    <source>
        <strain evidence="7 8">Philippines</strain>
    </source>
</reference>
<accession>A0A2T2NHU7</accession>
<dbReference type="PANTHER" id="PTHR36206:SF4">
    <property type="entry name" value="HYPOTHETICAL CONSERVED PROTEIN (EUROFUNG)-RELATED"/>
    <property type="match status" value="1"/>
</dbReference>
<evidence type="ECO:0000313" key="8">
    <source>
        <dbReference type="Proteomes" id="UP000240883"/>
    </source>
</evidence>
<keyword evidence="4" id="KW-0238">DNA-binding</keyword>
<feature type="non-terminal residue" evidence="7">
    <location>
        <position position="433"/>
    </location>
</feature>
<dbReference type="OrthoDB" id="2593732at2759"/>
<keyword evidence="2" id="KW-0862">Zinc</keyword>
<dbReference type="Proteomes" id="UP000240883">
    <property type="component" value="Unassembled WGS sequence"/>
</dbReference>
<dbReference type="GO" id="GO:0003677">
    <property type="term" value="F:DNA binding"/>
    <property type="evidence" value="ECO:0007669"/>
    <property type="project" value="UniProtKB-KW"/>
</dbReference>
<proteinExistence type="predicted"/>
<keyword evidence="6" id="KW-0539">Nucleus</keyword>
<dbReference type="AlphaFoldDB" id="A0A2T2NHU7"/>
<dbReference type="InterPro" id="IPR021858">
    <property type="entry name" value="Fun_TF"/>
</dbReference>
<keyword evidence="3" id="KW-0805">Transcription regulation</keyword>
<dbReference type="PANTHER" id="PTHR36206">
    <property type="entry name" value="ASPERCRYPTIN BIOSYNTHESIS CLUSTER-SPECIFIC TRANSCRIPTION REGULATOR ATNN-RELATED"/>
    <property type="match status" value="1"/>
</dbReference>
<sequence>SPLSGLGNNVLYLEFYHRCASRALASNFDSEFWSRIVLQMAQLEPSVRHATIALGYLIKTEPGDAKWAHSAPVIDNRKTLLHHYNKAVRLLVDRMAEPSYSVEIGLVTCLLFVCIEFVRCDFRAAFSHLISGLKIITEWRYRAQLTLQNGALDPQSLKTKQATAGDEMINGKLVPMFTRAITGGLIYGAPFEPILDNYCMPPQINRERAFSSMLEAQLATYDIRNAALLMISVIMRKLRVGIQPSPQDWRKHAHLLNCHESWFQELQRLEREEKLPEKETILASSLKVLHYTVYVALACAADVDQMSYDAYLSSFQAMNYHARVVIDSMDSSDSSLGDKKAGAHFTFEISLIPTLYHAALHCRCPATRRETVALLERNPPREALWDAKQHAMVARRAIDIEEKELDPKTGWPAQKVRLAYALISPNMDANGGF</sequence>
<dbReference type="EMBL" id="KZ678137">
    <property type="protein sequence ID" value="PSN65004.1"/>
    <property type="molecule type" value="Genomic_DNA"/>
</dbReference>
<dbReference type="STRING" id="1448308.A0A2T2NHU7"/>
<gene>
    <name evidence="7" type="ORF">BS50DRAFT_456554</name>
</gene>
<dbReference type="Pfam" id="PF11951">
    <property type="entry name" value="Fungal_trans_2"/>
    <property type="match status" value="1"/>
</dbReference>